<keyword evidence="5" id="KW-1185">Reference proteome</keyword>
<evidence type="ECO:0000313" key="4">
    <source>
        <dbReference type="EMBL" id="WWC64124.1"/>
    </source>
</evidence>
<feature type="region of interest" description="Disordered" evidence="1">
    <location>
        <begin position="159"/>
        <end position="329"/>
    </location>
</feature>
<reference evidence="4" key="2">
    <citation type="submission" date="2013-07" db="EMBL/GenBank/DDBJ databases">
        <authorList>
            <consortium name="The Broad Institute Genome Sequencing Platform"/>
            <person name="Cuomo C."/>
            <person name="Litvintseva A."/>
            <person name="Chen Y."/>
            <person name="Heitman J."/>
            <person name="Sun S."/>
            <person name="Springer D."/>
            <person name="Dromer F."/>
            <person name="Young S.K."/>
            <person name="Zeng Q."/>
            <person name="Gargeya S."/>
            <person name="Fitzgerald M."/>
            <person name="Abouelleil A."/>
            <person name="Alvarado L."/>
            <person name="Berlin A.M."/>
            <person name="Chapman S.B."/>
            <person name="Dewar J."/>
            <person name="Goldberg J."/>
            <person name="Griggs A."/>
            <person name="Gujja S."/>
            <person name="Hansen M."/>
            <person name="Howarth C."/>
            <person name="Imamovic A."/>
            <person name="Larimer J."/>
            <person name="McCowan C."/>
            <person name="Murphy C."/>
            <person name="Pearson M."/>
            <person name="Priest M."/>
            <person name="Roberts A."/>
            <person name="Saif S."/>
            <person name="Shea T."/>
            <person name="Sykes S."/>
            <person name="Wortman J."/>
            <person name="Nusbaum C."/>
            <person name="Birren B."/>
        </authorList>
    </citation>
    <scope>NUCLEOTIDE SEQUENCE</scope>
    <source>
        <strain evidence="4">CBS 10117</strain>
    </source>
</reference>
<dbReference type="AlphaFoldDB" id="A0A1A5ZTY1"/>
<dbReference type="VEuPathDB" id="FungiDB:I303_08625"/>
<feature type="compositionally biased region" description="Low complexity" evidence="1">
    <location>
        <begin position="237"/>
        <end position="272"/>
    </location>
</feature>
<dbReference type="Proteomes" id="UP000078595">
    <property type="component" value="Chromosome 8"/>
</dbReference>
<feature type="compositionally biased region" description="Polar residues" evidence="1">
    <location>
        <begin position="287"/>
        <end position="306"/>
    </location>
</feature>
<evidence type="ECO:0000313" key="5">
    <source>
        <dbReference type="Proteomes" id="UP000078595"/>
    </source>
</evidence>
<gene>
    <name evidence="3" type="ORF">I303_08625</name>
    <name evidence="4" type="ORF">I303_106732</name>
</gene>
<keyword evidence="2" id="KW-0812">Transmembrane</keyword>
<keyword evidence="2" id="KW-0472">Membrane</keyword>
<organism evidence="3">
    <name type="scientific">Kwoniella dejecticola CBS 10117</name>
    <dbReference type="NCBI Taxonomy" id="1296121"/>
    <lineage>
        <taxon>Eukaryota</taxon>
        <taxon>Fungi</taxon>
        <taxon>Dikarya</taxon>
        <taxon>Basidiomycota</taxon>
        <taxon>Agaricomycotina</taxon>
        <taxon>Tremellomycetes</taxon>
        <taxon>Tremellales</taxon>
        <taxon>Cryptococcaceae</taxon>
        <taxon>Kwoniella</taxon>
    </lineage>
</organism>
<dbReference type="EMBL" id="KI894038">
    <property type="protein sequence ID" value="OBR81240.1"/>
    <property type="molecule type" value="Genomic_DNA"/>
</dbReference>
<protein>
    <submittedName>
        <fullName evidence="3">Uncharacterized protein</fullName>
    </submittedName>
</protein>
<dbReference type="KEGG" id="kdj:28972324"/>
<dbReference type="OrthoDB" id="2599167at2759"/>
<feature type="transmembrane region" description="Helical" evidence="2">
    <location>
        <begin position="6"/>
        <end position="28"/>
    </location>
</feature>
<feature type="transmembrane region" description="Helical" evidence="2">
    <location>
        <begin position="97"/>
        <end position="119"/>
    </location>
</feature>
<evidence type="ECO:0000256" key="1">
    <source>
        <dbReference type="SAM" id="MobiDB-lite"/>
    </source>
</evidence>
<dbReference type="RefSeq" id="XP_018259082.1">
    <property type="nucleotide sequence ID" value="XM_018411881.1"/>
</dbReference>
<evidence type="ECO:0000313" key="3">
    <source>
        <dbReference type="EMBL" id="OBR81240.1"/>
    </source>
</evidence>
<feature type="compositionally biased region" description="Basic and acidic residues" evidence="1">
    <location>
        <begin position="311"/>
        <end position="329"/>
    </location>
</feature>
<name>A0A1A5ZTY1_9TREE</name>
<keyword evidence="2" id="KW-1133">Transmembrane helix</keyword>
<sequence>MIMISILAFSMFGMLVYVPATIGLTARMRVTKWDRAWGEVVYLGYQIGLWLANAIVAGIVGGPSYCSERLYESGKAGGSRKYSYEPITSIQTLCNGFSAQIALSSIHVAAMLLWVWWIYKTVTKLSLRKSASNPETSLWNVSVGELMRRDIRFDTRKYDEEGGAEGNHGVTPFITHIQSPGTSDQLQSESRDTTLRNGTVEPERDVGPYIPPPPYQNSYDNDNGNNNHPSTGISPTSDNNSHNHSLGHSSSPTNTSSTAPLNPNPNSNPSHSSYDHGLSLTDRDRTATSPSTYTHSPSEQYGSQRRTSLRRAMDEKEDSKDVIRRALLR</sequence>
<dbReference type="EMBL" id="CP144537">
    <property type="protein sequence ID" value="WWC64124.1"/>
    <property type="molecule type" value="Genomic_DNA"/>
</dbReference>
<reference evidence="3" key="1">
    <citation type="submission" date="2013-07" db="EMBL/GenBank/DDBJ databases">
        <title>The Genome Sequence of Cryptococcus dejecticola CBS10117.</title>
        <authorList>
            <consortium name="The Broad Institute Genome Sequencing Platform"/>
            <person name="Cuomo C."/>
            <person name="Litvintseva A."/>
            <person name="Chen Y."/>
            <person name="Heitman J."/>
            <person name="Sun S."/>
            <person name="Springer D."/>
            <person name="Dromer F."/>
            <person name="Young S.K."/>
            <person name="Zeng Q."/>
            <person name="Gargeya S."/>
            <person name="Fitzgerald M."/>
            <person name="Abouelleil A."/>
            <person name="Alvarado L."/>
            <person name="Berlin A.M."/>
            <person name="Chapman S.B."/>
            <person name="Dewar J."/>
            <person name="Goldberg J."/>
            <person name="Griggs A."/>
            <person name="Gujja S."/>
            <person name="Hansen M."/>
            <person name="Howarth C."/>
            <person name="Imamovic A."/>
            <person name="Larimer J."/>
            <person name="McCowan C."/>
            <person name="Murphy C."/>
            <person name="Pearson M."/>
            <person name="Priest M."/>
            <person name="Roberts A."/>
            <person name="Saif S."/>
            <person name="Shea T."/>
            <person name="Sykes S."/>
            <person name="Wortman J."/>
            <person name="Nusbaum C."/>
            <person name="Birren B."/>
        </authorList>
    </citation>
    <scope>NUCLEOTIDE SEQUENCE [LARGE SCALE GENOMIC DNA]</scope>
    <source>
        <strain evidence="3">CBS 10117</strain>
    </source>
</reference>
<proteinExistence type="predicted"/>
<feature type="compositionally biased region" description="Polar residues" evidence="1">
    <location>
        <begin position="176"/>
        <end position="188"/>
    </location>
</feature>
<dbReference type="GeneID" id="28972324"/>
<feature type="transmembrane region" description="Helical" evidence="2">
    <location>
        <begin position="40"/>
        <end position="60"/>
    </location>
</feature>
<feature type="compositionally biased region" description="Low complexity" evidence="1">
    <location>
        <begin position="217"/>
        <end position="227"/>
    </location>
</feature>
<evidence type="ECO:0000256" key="2">
    <source>
        <dbReference type="SAM" id="Phobius"/>
    </source>
</evidence>
<accession>A0A1A5ZTY1</accession>
<reference evidence="4" key="3">
    <citation type="submission" date="2024-02" db="EMBL/GenBank/DDBJ databases">
        <title>Comparative genomics of Cryptococcus and Kwoniella reveals pathogenesis evolution and contrasting modes of karyotype evolution via chromosome fusion or intercentromeric recombination.</title>
        <authorList>
            <person name="Coelho M.A."/>
            <person name="David-Palma M."/>
            <person name="Shea T."/>
            <person name="Bowers K."/>
            <person name="McGinley-Smith S."/>
            <person name="Mohammad A.W."/>
            <person name="Gnirke A."/>
            <person name="Yurkov A.M."/>
            <person name="Nowrousian M."/>
            <person name="Sun S."/>
            <person name="Cuomo C.A."/>
            <person name="Heitman J."/>
        </authorList>
    </citation>
    <scope>NUCLEOTIDE SEQUENCE</scope>
    <source>
        <strain evidence="4">CBS 10117</strain>
    </source>
</reference>